<dbReference type="GO" id="GO:0009360">
    <property type="term" value="C:DNA polymerase III complex"/>
    <property type="evidence" value="ECO:0007669"/>
    <property type="project" value="InterPro"/>
</dbReference>
<dbReference type="PANTHER" id="PTHR30478:SF0">
    <property type="entry name" value="BETA SLIDING CLAMP"/>
    <property type="match status" value="1"/>
</dbReference>
<comment type="subcellular location">
    <subcellularLocation>
        <location evidence="1 10">Cytoplasm</location>
    </subcellularLocation>
</comment>
<dbReference type="Gene3D" id="3.10.150.10">
    <property type="entry name" value="DNA Polymerase III, subunit A, domain 2"/>
    <property type="match status" value="1"/>
</dbReference>
<evidence type="ECO:0000259" key="11">
    <source>
        <dbReference type="Pfam" id="PF00712"/>
    </source>
</evidence>
<keyword evidence="8 10" id="KW-0239">DNA-directed DNA polymerase</keyword>
<comment type="caution">
    <text evidence="14">The sequence shown here is derived from an EMBL/GenBank/DDBJ whole genome shotgun (WGS) entry which is preliminary data.</text>
</comment>
<keyword evidence="5 10" id="KW-0808">Transferase</keyword>
<protein>
    <recommendedName>
        <fullName evidence="3 10">Beta sliding clamp</fullName>
    </recommendedName>
</protein>
<dbReference type="SMART" id="SM00480">
    <property type="entry name" value="POL3Bc"/>
    <property type="match status" value="1"/>
</dbReference>
<dbReference type="Pfam" id="PF00712">
    <property type="entry name" value="DNA_pol3_beta"/>
    <property type="match status" value="1"/>
</dbReference>
<dbReference type="InterPro" id="IPR022635">
    <property type="entry name" value="DNA_polIII_beta_C"/>
</dbReference>
<feature type="domain" description="DNA polymerase III beta sliding clamp N-terminal" evidence="11">
    <location>
        <begin position="1"/>
        <end position="126"/>
    </location>
</feature>
<evidence type="ECO:0000259" key="13">
    <source>
        <dbReference type="Pfam" id="PF02768"/>
    </source>
</evidence>
<dbReference type="Proteomes" id="UP000004959">
    <property type="component" value="Chromosome"/>
</dbReference>
<organism evidence="14 15">
    <name type="scientific">Oenococcus kitaharae DSM 17330</name>
    <dbReference type="NCBI Taxonomy" id="1045004"/>
    <lineage>
        <taxon>Bacteria</taxon>
        <taxon>Bacillati</taxon>
        <taxon>Bacillota</taxon>
        <taxon>Bacilli</taxon>
        <taxon>Lactobacillales</taxon>
        <taxon>Lactobacillaceae</taxon>
        <taxon>Oenococcus</taxon>
    </lineage>
</organism>
<evidence type="ECO:0000256" key="2">
    <source>
        <dbReference type="ARBA" id="ARBA00010752"/>
    </source>
</evidence>
<comment type="subunit">
    <text evidence="10">Forms a ring-shaped head-to-tail homodimer around DNA.</text>
</comment>
<evidence type="ECO:0000256" key="5">
    <source>
        <dbReference type="ARBA" id="ARBA00022679"/>
    </source>
</evidence>
<comment type="function">
    <text evidence="10">Confers DNA tethering and processivity to DNA polymerases and other proteins. Acts as a clamp, forming a ring around DNA (a reaction catalyzed by the clamp-loading complex) which diffuses in an ATP-independent manner freely and bidirectionally along dsDNA. Initially characterized for its ability to contact the catalytic subunit of DNA polymerase III (Pol III), a complex, multichain enzyme responsible for most of the replicative synthesis in bacteria; Pol III exhibits 3'-5' exonuclease proofreading activity. The beta chain is required for initiation of replication as well as for processivity of DNA replication.</text>
</comment>
<evidence type="ECO:0000313" key="15">
    <source>
        <dbReference type="Proteomes" id="UP000004959"/>
    </source>
</evidence>
<accession>G9WF03</accession>
<evidence type="ECO:0000256" key="8">
    <source>
        <dbReference type="ARBA" id="ARBA00022932"/>
    </source>
</evidence>
<evidence type="ECO:0000256" key="10">
    <source>
        <dbReference type="PIRNR" id="PIRNR000804"/>
    </source>
</evidence>
<dbReference type="eggNOG" id="COG0592">
    <property type="taxonomic scope" value="Bacteria"/>
</dbReference>
<gene>
    <name evidence="14" type="ORF">OKIT_0445</name>
</gene>
<evidence type="ECO:0000256" key="6">
    <source>
        <dbReference type="ARBA" id="ARBA00022695"/>
    </source>
</evidence>
<keyword evidence="4 10" id="KW-0963">Cytoplasm</keyword>
<sequence>MKFSVKRSELVNKLNIVSRAISGKVMIPILTGIKISVTDSDLTLIGSNSEISIKTVLSNTPEKQENLVIAEKGEIVANANFFTNIIKRLSGDRVDITTEGSQIKIVAGKSEFMVSGQSADNYPQLPRIDDLDSISLSSKQLIDIIGETIRSVSIQDSRPLLTGIHFIIDNEQLKAVSTDSHRLSQRITQISSANSADVVVPGRTLTELRALLEGIDQLNLQFDQSQLLVDLGQTTFYSRLLEGQYPDTDRLIPSESTTGFVIDAAQLASSLDRVSLVAHQSGNLVAKFTIKQGKLTISTAQSEVGKVSEELSIDHFIGQDLEISFNPDFVRDALSSIAEEQLNFSFTTNLRPFVIRPASFSDNNKVQLITPVRTF</sequence>
<comment type="similarity">
    <text evidence="2 10">Belongs to the beta sliding clamp family.</text>
</comment>
<reference evidence="14 15" key="1">
    <citation type="journal article" date="2012" name="PLoS ONE">
        <title>Functional divergence in the genus oenococcus as predicted by genome sequencing of the newly-described species, Oenococcus kitaharae.</title>
        <authorList>
            <person name="Borneman A.R."/>
            <person name="McCarthy J.M."/>
            <person name="Chambers P.J."/>
            <person name="Bartowsky E.J."/>
        </authorList>
    </citation>
    <scope>NUCLEOTIDE SEQUENCE [LARGE SCALE GENOMIC DNA]</scope>
    <source>
        <strain evidence="15">DSM17330</strain>
    </source>
</reference>
<dbReference type="NCBIfam" id="TIGR00663">
    <property type="entry name" value="dnan"/>
    <property type="match status" value="1"/>
</dbReference>
<dbReference type="InterPro" id="IPR022634">
    <property type="entry name" value="DNA_polIII_beta_N"/>
</dbReference>
<feature type="domain" description="DNA polymerase III beta sliding clamp central" evidence="12">
    <location>
        <begin position="136"/>
        <end position="247"/>
    </location>
</feature>
<dbReference type="GO" id="GO:0003677">
    <property type="term" value="F:DNA binding"/>
    <property type="evidence" value="ECO:0007669"/>
    <property type="project" value="UniProtKB-UniRule"/>
</dbReference>
<dbReference type="PANTHER" id="PTHR30478">
    <property type="entry name" value="DNA POLYMERASE III SUBUNIT BETA"/>
    <property type="match status" value="1"/>
</dbReference>
<evidence type="ECO:0000256" key="1">
    <source>
        <dbReference type="ARBA" id="ARBA00004496"/>
    </source>
</evidence>
<dbReference type="PIRSF" id="PIRSF000804">
    <property type="entry name" value="DNA_pol_III_b"/>
    <property type="match status" value="1"/>
</dbReference>
<dbReference type="GO" id="GO:0006271">
    <property type="term" value="P:DNA strand elongation involved in DNA replication"/>
    <property type="evidence" value="ECO:0007669"/>
    <property type="project" value="TreeGrafter"/>
</dbReference>
<dbReference type="InterPro" id="IPR046938">
    <property type="entry name" value="DNA_clamp_sf"/>
</dbReference>
<dbReference type="Pfam" id="PF02768">
    <property type="entry name" value="DNA_pol3_beta_3"/>
    <property type="match status" value="1"/>
</dbReference>
<evidence type="ECO:0000313" key="14">
    <source>
        <dbReference type="EMBL" id="EHN58563.1"/>
    </source>
</evidence>
<keyword evidence="6 10" id="KW-0548">Nucleotidyltransferase</keyword>
<dbReference type="AlphaFoldDB" id="G9WF03"/>
<dbReference type="PATRIC" id="fig|1045004.4.peg.441"/>
<dbReference type="RefSeq" id="WP_007744924.1">
    <property type="nucleotide sequence ID" value="NZ_CM001398.1"/>
</dbReference>
<dbReference type="HOGENOM" id="CLU_038149_2_0_9"/>
<dbReference type="GO" id="GO:0005737">
    <property type="term" value="C:cytoplasm"/>
    <property type="evidence" value="ECO:0007669"/>
    <property type="project" value="UniProtKB-SubCell"/>
</dbReference>
<dbReference type="CDD" id="cd00140">
    <property type="entry name" value="beta_clamp"/>
    <property type="match status" value="1"/>
</dbReference>
<evidence type="ECO:0000256" key="7">
    <source>
        <dbReference type="ARBA" id="ARBA00022705"/>
    </source>
</evidence>
<dbReference type="InterPro" id="IPR022637">
    <property type="entry name" value="DNA_polIII_beta_cen"/>
</dbReference>
<keyword evidence="9" id="KW-0238">DNA-binding</keyword>
<name>G9WF03_9LACO</name>
<evidence type="ECO:0000256" key="4">
    <source>
        <dbReference type="ARBA" id="ARBA00022490"/>
    </source>
</evidence>
<dbReference type="GO" id="GO:0003887">
    <property type="term" value="F:DNA-directed DNA polymerase activity"/>
    <property type="evidence" value="ECO:0007669"/>
    <property type="project" value="UniProtKB-UniRule"/>
</dbReference>
<keyword evidence="15" id="KW-1185">Reference proteome</keyword>
<keyword evidence="7 10" id="KW-0235">DNA replication</keyword>
<dbReference type="GO" id="GO:0008408">
    <property type="term" value="F:3'-5' exonuclease activity"/>
    <property type="evidence" value="ECO:0007669"/>
    <property type="project" value="InterPro"/>
</dbReference>
<dbReference type="Pfam" id="PF02767">
    <property type="entry name" value="DNA_pol3_beta_2"/>
    <property type="match status" value="1"/>
</dbReference>
<dbReference type="Gene3D" id="3.70.10.10">
    <property type="match status" value="1"/>
</dbReference>
<dbReference type="OrthoDB" id="8421503at2"/>
<proteinExistence type="inferred from homology"/>
<evidence type="ECO:0000256" key="9">
    <source>
        <dbReference type="ARBA" id="ARBA00023125"/>
    </source>
</evidence>
<feature type="domain" description="DNA polymerase III beta sliding clamp C-terminal" evidence="13">
    <location>
        <begin position="250"/>
        <end position="371"/>
    </location>
</feature>
<dbReference type="InterPro" id="IPR001001">
    <property type="entry name" value="DNA_polIII_beta"/>
</dbReference>
<dbReference type="STRING" id="336988.NT96_02780"/>
<evidence type="ECO:0000256" key="3">
    <source>
        <dbReference type="ARBA" id="ARBA00021035"/>
    </source>
</evidence>
<dbReference type="SUPFAM" id="SSF55979">
    <property type="entry name" value="DNA clamp"/>
    <property type="match status" value="3"/>
</dbReference>
<evidence type="ECO:0000259" key="12">
    <source>
        <dbReference type="Pfam" id="PF02767"/>
    </source>
</evidence>
<dbReference type="EMBL" id="AFVZ01000001">
    <property type="protein sequence ID" value="EHN58563.1"/>
    <property type="molecule type" value="Genomic_DNA"/>
</dbReference>